<evidence type="ECO:0000313" key="6">
    <source>
        <dbReference type="EMBL" id="MBD1383653.1"/>
    </source>
</evidence>
<evidence type="ECO:0000256" key="5">
    <source>
        <dbReference type="RuleBase" id="RU364069"/>
    </source>
</evidence>
<comment type="catalytic activity">
    <reaction evidence="1 5">
        <text>dTDP-4-dehydro-6-deoxy-alpha-D-glucose = dTDP-4-dehydro-beta-L-rhamnose</text>
        <dbReference type="Rhea" id="RHEA:16969"/>
        <dbReference type="ChEBI" id="CHEBI:57649"/>
        <dbReference type="ChEBI" id="CHEBI:62830"/>
        <dbReference type="EC" id="5.1.3.13"/>
    </reaction>
</comment>
<dbReference type="EC" id="5.1.3.13" evidence="3 5"/>
<dbReference type="Gene3D" id="2.60.120.10">
    <property type="entry name" value="Jelly Rolls"/>
    <property type="match status" value="1"/>
</dbReference>
<evidence type="ECO:0000256" key="4">
    <source>
        <dbReference type="ARBA" id="ARBA00019595"/>
    </source>
</evidence>
<dbReference type="EMBL" id="JACWMW010000001">
    <property type="protein sequence ID" value="MBD1383653.1"/>
    <property type="molecule type" value="Genomic_DNA"/>
</dbReference>
<comment type="subunit">
    <text evidence="5">Homodimer.</text>
</comment>
<dbReference type="PANTHER" id="PTHR21047:SF2">
    <property type="entry name" value="THYMIDINE DIPHOSPHO-4-KETO-RHAMNOSE 3,5-EPIMERASE"/>
    <property type="match status" value="1"/>
</dbReference>
<protein>
    <recommendedName>
        <fullName evidence="4 5">dTDP-4-dehydrorhamnose 3,5-epimerase</fullName>
        <ecNumber evidence="3 5">5.1.3.13</ecNumber>
    </recommendedName>
    <alternativeName>
        <fullName evidence="5">Thymidine diphospho-4-keto-rhamnose 3,5-epimerase</fullName>
    </alternativeName>
</protein>
<evidence type="ECO:0000256" key="1">
    <source>
        <dbReference type="ARBA" id="ARBA00001298"/>
    </source>
</evidence>
<sequence length="186" mass="20623">MKITETTIPGVLLFEPKVFTDDRGYFFESYNKRALQEAGVDVDFVQDNQSMSHKNIVRGLHAQKAPFEQGKLVRVLQGAVLDVAVDVRKGSPTYGRHVSVELTADNKKQLWIPPGCLHGFVSLADNTIFAYKVTAYLGKDSEVGLAWNDPELAIGWGIAEKDAVLSAKDQELPGFSSFNSPFIYTR</sequence>
<dbReference type="CDD" id="cd00438">
    <property type="entry name" value="cupin_RmlC"/>
    <property type="match status" value="1"/>
</dbReference>
<dbReference type="PANTHER" id="PTHR21047">
    <property type="entry name" value="DTDP-6-DEOXY-D-GLUCOSE-3,5 EPIMERASE"/>
    <property type="match status" value="1"/>
</dbReference>
<evidence type="ECO:0000313" key="7">
    <source>
        <dbReference type="Proteomes" id="UP000618754"/>
    </source>
</evidence>
<dbReference type="InterPro" id="IPR000888">
    <property type="entry name" value="RmlC-like"/>
</dbReference>
<proteinExistence type="inferred from homology"/>
<keyword evidence="5 6" id="KW-0413">Isomerase</keyword>
<dbReference type="SUPFAM" id="SSF51182">
    <property type="entry name" value="RmlC-like cupins"/>
    <property type="match status" value="1"/>
</dbReference>
<comment type="pathway">
    <text evidence="5">Carbohydrate biosynthesis; dTDP-L-rhamnose biosynthesis.</text>
</comment>
<evidence type="ECO:0000256" key="2">
    <source>
        <dbReference type="ARBA" id="ARBA00001997"/>
    </source>
</evidence>
<comment type="caution">
    <text evidence="6">The sequence shown here is derived from an EMBL/GenBank/DDBJ whole genome shotgun (WGS) entry which is preliminary data.</text>
</comment>
<dbReference type="Pfam" id="PF00908">
    <property type="entry name" value="dTDP_sugar_isom"/>
    <property type="match status" value="1"/>
</dbReference>
<dbReference type="InterPro" id="IPR014710">
    <property type="entry name" value="RmlC-like_jellyroll"/>
</dbReference>
<name>A0ABR7WZ82_9SPHI</name>
<reference evidence="6 7" key="1">
    <citation type="submission" date="2020-09" db="EMBL/GenBank/DDBJ databases">
        <title>Novel species of Mucilaginibacter isolated from a glacier on the Tibetan Plateau.</title>
        <authorList>
            <person name="Liu Q."/>
            <person name="Xin Y.-H."/>
        </authorList>
    </citation>
    <scope>NUCLEOTIDE SEQUENCE [LARGE SCALE GENOMIC DNA]</scope>
    <source>
        <strain evidence="6 7">CGMCC 1.13878</strain>
    </source>
</reference>
<dbReference type="GO" id="GO:0008830">
    <property type="term" value="F:dTDP-4-dehydrorhamnose 3,5-epimerase activity"/>
    <property type="evidence" value="ECO:0007669"/>
    <property type="project" value="UniProtKB-EC"/>
</dbReference>
<dbReference type="NCBIfam" id="TIGR01221">
    <property type="entry name" value="rmlC"/>
    <property type="match status" value="1"/>
</dbReference>
<keyword evidence="7" id="KW-1185">Reference proteome</keyword>
<accession>A0ABR7WZ82</accession>
<comment type="function">
    <text evidence="2 5">Catalyzes the epimerization of the C3' and C5'positions of dTDP-6-deoxy-D-xylo-4-hexulose, forming dTDP-6-deoxy-L-lyxo-4-hexulose.</text>
</comment>
<gene>
    <name evidence="6" type="primary">rfbC</name>
    <name evidence="6" type="ORF">IDJ75_00055</name>
</gene>
<dbReference type="Proteomes" id="UP000618754">
    <property type="component" value="Unassembled WGS sequence"/>
</dbReference>
<dbReference type="InterPro" id="IPR011051">
    <property type="entry name" value="RmlC_Cupin_sf"/>
</dbReference>
<organism evidence="6 7">
    <name type="scientific">Mucilaginibacter rigui</name>
    <dbReference type="NCBI Taxonomy" id="534635"/>
    <lineage>
        <taxon>Bacteria</taxon>
        <taxon>Pseudomonadati</taxon>
        <taxon>Bacteroidota</taxon>
        <taxon>Sphingobacteriia</taxon>
        <taxon>Sphingobacteriales</taxon>
        <taxon>Sphingobacteriaceae</taxon>
        <taxon>Mucilaginibacter</taxon>
    </lineage>
</organism>
<comment type="similarity">
    <text evidence="5">Belongs to the dTDP-4-dehydrorhamnose 3,5-epimerase family.</text>
</comment>
<dbReference type="RefSeq" id="WP_191173583.1">
    <property type="nucleotide sequence ID" value="NZ_JACWMW010000001.1"/>
</dbReference>
<evidence type="ECO:0000256" key="3">
    <source>
        <dbReference type="ARBA" id="ARBA00012098"/>
    </source>
</evidence>